<organism evidence="1 2">
    <name type="scientific">Fusobacterium varium ATCC 27725</name>
    <dbReference type="NCBI Taxonomy" id="469618"/>
    <lineage>
        <taxon>Bacteria</taxon>
        <taxon>Fusobacteriati</taxon>
        <taxon>Fusobacteriota</taxon>
        <taxon>Fusobacteriia</taxon>
        <taxon>Fusobacteriales</taxon>
        <taxon>Fusobacteriaceae</taxon>
        <taxon>Fusobacterium</taxon>
    </lineage>
</organism>
<proteinExistence type="predicted"/>
<evidence type="ECO:0000313" key="2">
    <source>
        <dbReference type="Proteomes" id="UP000241238"/>
    </source>
</evidence>
<dbReference type="EMBL" id="CP028103">
    <property type="protein sequence ID" value="AVQ31749.1"/>
    <property type="molecule type" value="Genomic_DNA"/>
</dbReference>
<accession>A0ABM6U5U4</accession>
<protein>
    <submittedName>
        <fullName evidence="1">Uncharacterized protein</fullName>
    </submittedName>
</protein>
<sequence>MIKSKFIKENDIISLKPEQFRKFKNLHITLYDTPISIPKENIEEFFLNNNKTIIKCKISYSDNIELCHSYVENYFYNNKKSVIKFSYILNIQTGYPENPYTSDSFEFLFINEELILNILVNNSEIK</sequence>
<dbReference type="RefSeq" id="WP_005948096.1">
    <property type="nucleotide sequence ID" value="NZ_CP028103.1"/>
</dbReference>
<gene>
    <name evidence="1" type="ORF">C4N18_11185</name>
</gene>
<reference evidence="2" key="1">
    <citation type="journal article" date="2018" name="MSphere">
        <title>Fusobacterium Genomics Using MinION and Illumina Sequencing Enables Genome Completion and Correction.</title>
        <authorList>
            <person name="Todd S.M."/>
            <person name="Settlage R.E."/>
            <person name="Lahmers K.K."/>
            <person name="Slade D.J."/>
        </authorList>
    </citation>
    <scope>NUCLEOTIDE SEQUENCE [LARGE SCALE GENOMIC DNA]</scope>
    <source>
        <strain evidence="2">ATCC 27725</strain>
    </source>
</reference>
<name>A0ABM6U5U4_FUSVA</name>
<evidence type="ECO:0000313" key="1">
    <source>
        <dbReference type="EMBL" id="AVQ31749.1"/>
    </source>
</evidence>
<keyword evidence="2" id="KW-1185">Reference proteome</keyword>
<dbReference type="Proteomes" id="UP000241238">
    <property type="component" value="Chromosome"/>
</dbReference>
<dbReference type="GeneID" id="77468556"/>